<evidence type="ECO:0000256" key="7">
    <source>
        <dbReference type="ARBA" id="ARBA00029618"/>
    </source>
</evidence>
<evidence type="ECO:0000256" key="4">
    <source>
        <dbReference type="ARBA" id="ARBA00023295"/>
    </source>
</evidence>
<dbReference type="SUPFAM" id="SSF51011">
    <property type="entry name" value="Glycosyl hydrolase domain"/>
    <property type="match status" value="1"/>
</dbReference>
<dbReference type="Gene3D" id="2.60.40.1130">
    <property type="entry name" value="Rab geranylgeranyltransferase alpha-subunit, insert domain"/>
    <property type="match status" value="1"/>
</dbReference>
<dbReference type="GO" id="GO:0051060">
    <property type="term" value="F:pullulanase activity"/>
    <property type="evidence" value="ECO:0007669"/>
    <property type="project" value="UniProtKB-EC"/>
</dbReference>
<protein>
    <recommendedName>
        <fullName evidence="6">pullulanase</fullName>
        <ecNumber evidence="6">3.2.1.41</ecNumber>
    </recommendedName>
    <alternativeName>
        <fullName evidence="7">Alpha-dextrin endo-1,6-alpha-glucosidase</fullName>
    </alternativeName>
    <alternativeName>
        <fullName evidence="8">Pullulan 6-glucanohydrolase</fullName>
    </alternativeName>
</protein>
<dbReference type="InterPro" id="IPR017853">
    <property type="entry name" value="GH"/>
</dbReference>
<evidence type="ECO:0000256" key="5">
    <source>
        <dbReference type="ARBA" id="ARBA00023965"/>
    </source>
</evidence>
<dbReference type="EMBL" id="JAFKCV010000003">
    <property type="protein sequence ID" value="MBN7825057.1"/>
    <property type="molecule type" value="Genomic_DNA"/>
</dbReference>
<organism evidence="11 12">
    <name type="scientific">Bowmanella dokdonensis</name>
    <dbReference type="NCBI Taxonomy" id="751969"/>
    <lineage>
        <taxon>Bacteria</taxon>
        <taxon>Pseudomonadati</taxon>
        <taxon>Pseudomonadota</taxon>
        <taxon>Gammaproteobacteria</taxon>
        <taxon>Alteromonadales</taxon>
        <taxon>Alteromonadaceae</taxon>
        <taxon>Bowmanella</taxon>
    </lineage>
</organism>
<dbReference type="Pfam" id="PF02922">
    <property type="entry name" value="CBM_48"/>
    <property type="match status" value="1"/>
</dbReference>
<name>A0A939DMP0_9ALTE</name>
<dbReference type="SUPFAM" id="SSF51445">
    <property type="entry name" value="(Trans)glycosidases"/>
    <property type="match status" value="1"/>
</dbReference>
<proteinExistence type="inferred from homology"/>
<sequence>MFRYLLSLCFLLLALPAAADWQDQSEVSFDYSPRPVFDRINRQYVSQVTLTHQGEETLPGPLRVVVDSSTHTLKNADGEVDGKPYISLAAESLSPGQSLSFTLNLSMERVPLALSLRLQADIEDSGTGLVLTDNQIAVFYQREDNDYTGWGLHLWNGEGCGNYAPPTRDSDYFANWSNPYPADGIHPEYGAYYVLTIEPGAGCYNFIIHKDDDKALGPDNSRFEPAQGQQGFTFHGYAEIWYEPLTSRPLFLDGARAHWLGTDTLVWQTGQAAEYRLYHSESATLSPIDDDKLQSTDYLPLSPADADASYYQRDPQLTGFSGFSLSLEEDQAKSLVRNQLIAVALDAEGNLADATRVQTGRLLDYLYTRSHNDADESTLGVQYLGEQVLVSVWAPTARALTLQVFDQHKDPLSSHPMQWDAGTGIWSYTGNKAQLDRRFYQFQVEVFHPLTEQVEVLTSTDPYSVSLSTNGRYSQFVNLKDADLKPAGWDGHPVPTVGAPEDSIIYETHIRDFSVWDETVSAGNRGKYLAFTEANSQSVQHLQSLQQAGLTHIHLLPANDIASIEEDTNKRVDLSDTVGRLCQFNASAPVCGVEDASATLQQVLESYTPGTTDAQALIDAMRALDGFNWGYDPHHFAAPEGSYASDPDGVARIIEMRAMNQALHEMGLRTVLDVVYNHTASSGLYDNSVLDKLVPGYYQRLNEVSGRIENSTCCENTATELVMMSKLMRDSLVIFAEQFGFDGFRFDLMGHIPRDAVLSARDAVRAVDPDTYFYGEGWNFGEVVNNRRFEQASQLAMAGTEVGTFSDRQREAVRSGALFNAGGSLHEQDTTRIGLAGNIGSFEFVAASGNYLSAFDYQWNGQPAGYAQDPADTVNYVSKHDNETLWDKLQFVLPSDMDAAERVRIQNQALSYPLLSQGIPFLHLGSDLLRSKSMDRNTYDSGDWFNRVDFSLTTNNWNVGLPRAADNQNNWLAISAASSNPNSQVGPADIAFSAAIFREFVQIRSGSPLFRLTDAGQVRQRLKFHNTGEDQLQGLIAMSLDDGLGLPDLDPAYDALVVVFNSSSAAQSVEIDDANGFVLHPVQQGSEDPLLQQASANGGHFNVPARTTAVFVKPQSGDQGYGLSALPPYGDQPIYLRGGLNDWETSLPFSYQGNDRYILDVQLETGSFEFKIADQSFSAVNLGGGFPVTVGQPQTLYQQGNNLSLTITQAGGYRFELDASNSSSPTLTIIPEDPTAIPPPYGNHTLYLRGSLNGWGTGMPLAYEGDGIYQATLALPAGTHQFKIADADWGGTGGANLGGNLTLTAGDTVTLVPGSNDNLTLSLAAGDDYRVTLDASSLAGPLLTIAFP</sequence>
<keyword evidence="12" id="KW-1185">Reference proteome</keyword>
<evidence type="ECO:0000256" key="9">
    <source>
        <dbReference type="SAM" id="SignalP"/>
    </source>
</evidence>
<dbReference type="Gene3D" id="2.60.40.1110">
    <property type="match status" value="1"/>
</dbReference>
<keyword evidence="2 9" id="KW-0732">Signal</keyword>
<gene>
    <name evidence="11" type="primary">pulA</name>
    <name evidence="11" type="ORF">J0A66_07465</name>
</gene>
<evidence type="ECO:0000259" key="10">
    <source>
        <dbReference type="SMART" id="SM00642"/>
    </source>
</evidence>
<feature type="signal peptide" evidence="9">
    <location>
        <begin position="1"/>
        <end position="19"/>
    </location>
</feature>
<dbReference type="Pfam" id="PF11852">
    <property type="entry name" value="Pullul_strch_C"/>
    <property type="match status" value="1"/>
</dbReference>
<dbReference type="InterPro" id="IPR040671">
    <property type="entry name" value="Pullulanase_N2"/>
</dbReference>
<dbReference type="GO" id="GO:0030246">
    <property type="term" value="F:carbohydrate binding"/>
    <property type="evidence" value="ECO:0007669"/>
    <property type="project" value="InterPro"/>
</dbReference>
<dbReference type="CDD" id="cd10315">
    <property type="entry name" value="CBM41_pullulanase"/>
    <property type="match status" value="1"/>
</dbReference>
<dbReference type="CDD" id="cd02861">
    <property type="entry name" value="E_set_pullulanase_like"/>
    <property type="match status" value="2"/>
</dbReference>
<comment type="caution">
    <text evidence="11">The sequence shown here is derived from an EMBL/GenBank/DDBJ whole genome shotgun (WGS) entry which is preliminary data.</text>
</comment>
<dbReference type="Gene3D" id="3.20.20.80">
    <property type="entry name" value="Glycosidases"/>
    <property type="match status" value="1"/>
</dbReference>
<dbReference type="InterPro" id="IPR013784">
    <property type="entry name" value="Carb-bd-like_fold"/>
</dbReference>
<dbReference type="InterPro" id="IPR005323">
    <property type="entry name" value="CBM41_pullulanase"/>
</dbReference>
<dbReference type="CDD" id="cd02860">
    <property type="entry name" value="E_set_Pullulanase"/>
    <property type="match status" value="1"/>
</dbReference>
<dbReference type="SUPFAM" id="SSF81296">
    <property type="entry name" value="E set domains"/>
    <property type="match status" value="3"/>
</dbReference>
<keyword evidence="4" id="KW-0326">Glycosidase</keyword>
<accession>A0A939DMP0</accession>
<evidence type="ECO:0000256" key="8">
    <source>
        <dbReference type="ARBA" id="ARBA00031076"/>
    </source>
</evidence>
<dbReference type="InterPro" id="IPR011839">
    <property type="entry name" value="Pullul_strch"/>
</dbReference>
<dbReference type="Pfam" id="PF03714">
    <property type="entry name" value="PUD"/>
    <property type="match status" value="1"/>
</dbReference>
<dbReference type="NCBIfam" id="TIGR02103">
    <property type="entry name" value="pullul_strch"/>
    <property type="match status" value="1"/>
</dbReference>
<dbReference type="GO" id="GO:0005975">
    <property type="term" value="P:carbohydrate metabolic process"/>
    <property type="evidence" value="ECO:0007669"/>
    <property type="project" value="InterPro"/>
</dbReference>
<evidence type="ECO:0000313" key="11">
    <source>
        <dbReference type="EMBL" id="MBN7825057.1"/>
    </source>
</evidence>
<dbReference type="EC" id="3.2.1.41" evidence="6"/>
<evidence type="ECO:0000256" key="2">
    <source>
        <dbReference type="ARBA" id="ARBA00022729"/>
    </source>
</evidence>
<dbReference type="InterPro" id="IPR004193">
    <property type="entry name" value="Glyco_hydro_13_N"/>
</dbReference>
<dbReference type="Proteomes" id="UP000664654">
    <property type="component" value="Unassembled WGS sequence"/>
</dbReference>
<dbReference type="InterPro" id="IPR041111">
    <property type="entry name" value="Pullulanase_Ins"/>
</dbReference>
<dbReference type="InterPro" id="IPR024561">
    <property type="entry name" value="Pullul_strch_C"/>
</dbReference>
<dbReference type="SUPFAM" id="SSF49452">
    <property type="entry name" value="Starch-binding domain-like"/>
    <property type="match status" value="1"/>
</dbReference>
<dbReference type="SMART" id="SM00642">
    <property type="entry name" value="Aamy"/>
    <property type="match status" value="1"/>
</dbReference>
<feature type="domain" description="Glycosyl hydrolase family 13 catalytic" evidence="10">
    <location>
        <begin position="601"/>
        <end position="972"/>
    </location>
</feature>
<dbReference type="Gene3D" id="2.60.40.1180">
    <property type="entry name" value="Golgi alpha-mannosidase II"/>
    <property type="match status" value="1"/>
</dbReference>
<dbReference type="PANTHER" id="PTHR43002">
    <property type="entry name" value="GLYCOGEN DEBRANCHING ENZYME"/>
    <property type="match status" value="1"/>
</dbReference>
<dbReference type="InterPro" id="IPR014756">
    <property type="entry name" value="Ig_E-set"/>
</dbReference>
<dbReference type="InterPro" id="IPR013783">
    <property type="entry name" value="Ig-like_fold"/>
</dbReference>
<dbReference type="RefSeq" id="WP_206573163.1">
    <property type="nucleotide sequence ID" value="NZ_JAFKCV010000003.1"/>
</dbReference>
<dbReference type="Pfam" id="PF18494">
    <property type="entry name" value="Pullulanase_Ins"/>
    <property type="match status" value="1"/>
</dbReference>
<dbReference type="InterPro" id="IPR013780">
    <property type="entry name" value="Glyco_hydro_b"/>
</dbReference>
<comment type="catalytic activity">
    <reaction evidence="5">
        <text>Hydrolysis of (1-&gt;6)-alpha-D-glucosidic linkages in pullulan, amylopectin and glycogen, and in the alpha- and beta-limit dextrins of amylopectin and glycogen.</text>
        <dbReference type="EC" id="3.2.1.41"/>
    </reaction>
</comment>
<dbReference type="Pfam" id="PF17967">
    <property type="entry name" value="Pullulanase_N2"/>
    <property type="match status" value="1"/>
</dbReference>
<evidence type="ECO:0000313" key="12">
    <source>
        <dbReference type="Proteomes" id="UP000664654"/>
    </source>
</evidence>
<reference evidence="11" key="1">
    <citation type="submission" date="2021-03" db="EMBL/GenBank/DDBJ databases">
        <title>novel species isolated from a fishpond in China.</title>
        <authorList>
            <person name="Lu H."/>
            <person name="Cai Z."/>
        </authorList>
    </citation>
    <scope>NUCLEOTIDE SEQUENCE</scope>
    <source>
        <strain evidence="11">JCM 30855</strain>
    </source>
</reference>
<evidence type="ECO:0000256" key="6">
    <source>
        <dbReference type="ARBA" id="ARBA00024062"/>
    </source>
</evidence>
<dbReference type="Gene3D" id="2.60.40.10">
    <property type="entry name" value="Immunoglobulins"/>
    <property type="match status" value="2"/>
</dbReference>
<dbReference type="InterPro" id="IPR006047">
    <property type="entry name" value="GH13_cat_dom"/>
</dbReference>
<dbReference type="CDD" id="cd11341">
    <property type="entry name" value="AmyAc_Pullulanase_LD-like"/>
    <property type="match status" value="1"/>
</dbReference>
<evidence type="ECO:0000256" key="1">
    <source>
        <dbReference type="ARBA" id="ARBA00008061"/>
    </source>
</evidence>
<evidence type="ECO:0000256" key="3">
    <source>
        <dbReference type="ARBA" id="ARBA00022801"/>
    </source>
</evidence>
<comment type="similarity">
    <text evidence="1">Belongs to the glycosyl hydrolase 13 family.</text>
</comment>
<feature type="chain" id="PRO_5037741077" description="pullulanase" evidence="9">
    <location>
        <begin position="20"/>
        <end position="1348"/>
    </location>
</feature>
<keyword evidence="3" id="KW-0378">Hydrolase</keyword>